<feature type="signal peptide" evidence="1">
    <location>
        <begin position="1"/>
        <end position="27"/>
    </location>
</feature>
<dbReference type="EMBL" id="OZ023710">
    <property type="protein sequence ID" value="CAK9882189.1"/>
    <property type="molecule type" value="Genomic_DNA"/>
</dbReference>
<dbReference type="Gene3D" id="3.50.30.30">
    <property type="match status" value="1"/>
</dbReference>
<protein>
    <recommendedName>
        <fullName evidence="2">PA domain-containing protein</fullName>
    </recommendedName>
</protein>
<evidence type="ECO:0000313" key="3">
    <source>
        <dbReference type="EMBL" id="CAK9882189.1"/>
    </source>
</evidence>
<sequence>MAVMGRFLGAWVGRFVTLLLLLQLCMGDDIVHNDDQEPKQPGCNNSYVLVKIQNWINVLDPIHACNESVKMVPKHAALVWRGDCTFTTKARIAQAAGAVSLVIVNDKEELYKMVCSKNETYTDIRYRQ</sequence>
<dbReference type="InterPro" id="IPR003137">
    <property type="entry name" value="PA_domain"/>
</dbReference>
<keyword evidence="1" id="KW-0732">Signal</keyword>
<evidence type="ECO:0000256" key="1">
    <source>
        <dbReference type="SAM" id="SignalP"/>
    </source>
</evidence>
<dbReference type="Proteomes" id="UP001497522">
    <property type="component" value="Chromosome 9"/>
</dbReference>
<gene>
    <name evidence="3" type="ORF">CSSPJE1EN2_LOCUS23545</name>
</gene>
<evidence type="ECO:0000313" key="4">
    <source>
        <dbReference type="Proteomes" id="UP001497522"/>
    </source>
</evidence>
<reference evidence="3" key="1">
    <citation type="submission" date="2024-03" db="EMBL/GenBank/DDBJ databases">
        <authorList>
            <consortium name="ELIXIR-Norway"/>
            <consortium name="Elixir Norway"/>
        </authorList>
    </citation>
    <scope>NUCLEOTIDE SEQUENCE</scope>
</reference>
<keyword evidence="4" id="KW-1185">Reference proteome</keyword>
<dbReference type="PANTHER" id="PTHR12174">
    <property type="entry name" value="SIGNAL PEPTIDE PEPTIDASE"/>
    <property type="match status" value="1"/>
</dbReference>
<dbReference type="PANTHER" id="PTHR12174:SF75">
    <property type="entry name" value="SIGNAL PEPTIDE PEPTIDASE-LIKE 2"/>
    <property type="match status" value="1"/>
</dbReference>
<accession>A0ABP1C0C2</accession>
<dbReference type="InterPro" id="IPR007369">
    <property type="entry name" value="Peptidase_A22B_SPP"/>
</dbReference>
<feature type="domain" description="PA" evidence="2">
    <location>
        <begin position="63"/>
        <end position="116"/>
    </location>
</feature>
<name>A0ABP1C0C2_9BRYO</name>
<feature type="chain" id="PRO_5046805856" description="PA domain-containing protein" evidence="1">
    <location>
        <begin position="28"/>
        <end position="128"/>
    </location>
</feature>
<dbReference type="InterPro" id="IPR046450">
    <property type="entry name" value="PA_dom_sf"/>
</dbReference>
<proteinExistence type="predicted"/>
<dbReference type="SUPFAM" id="SSF52025">
    <property type="entry name" value="PA domain"/>
    <property type="match status" value="1"/>
</dbReference>
<evidence type="ECO:0000259" key="2">
    <source>
        <dbReference type="Pfam" id="PF02225"/>
    </source>
</evidence>
<organism evidence="3 4">
    <name type="scientific">Sphagnum jensenii</name>
    <dbReference type="NCBI Taxonomy" id="128206"/>
    <lineage>
        <taxon>Eukaryota</taxon>
        <taxon>Viridiplantae</taxon>
        <taxon>Streptophyta</taxon>
        <taxon>Embryophyta</taxon>
        <taxon>Bryophyta</taxon>
        <taxon>Sphagnophytina</taxon>
        <taxon>Sphagnopsida</taxon>
        <taxon>Sphagnales</taxon>
        <taxon>Sphagnaceae</taxon>
        <taxon>Sphagnum</taxon>
    </lineage>
</organism>
<dbReference type="Pfam" id="PF02225">
    <property type="entry name" value="PA"/>
    <property type="match status" value="1"/>
</dbReference>